<dbReference type="AlphaFoldDB" id="A0A4Z2J129"/>
<protein>
    <submittedName>
        <fullName evidence="2">Uncharacterized protein</fullName>
    </submittedName>
</protein>
<gene>
    <name evidence="2" type="ORF">EYF80_006042</name>
</gene>
<dbReference type="EMBL" id="SRLO01000032">
    <property type="protein sequence ID" value="TNN83524.1"/>
    <property type="molecule type" value="Genomic_DNA"/>
</dbReference>
<reference evidence="2 3" key="1">
    <citation type="submission" date="2019-03" db="EMBL/GenBank/DDBJ databases">
        <title>First draft genome of Liparis tanakae, snailfish: a comprehensive survey of snailfish specific genes.</title>
        <authorList>
            <person name="Kim W."/>
            <person name="Song I."/>
            <person name="Jeong J.-H."/>
            <person name="Kim D."/>
            <person name="Kim S."/>
            <person name="Ryu S."/>
            <person name="Song J.Y."/>
            <person name="Lee S.K."/>
        </authorList>
    </citation>
    <scope>NUCLEOTIDE SEQUENCE [LARGE SCALE GENOMIC DNA]</scope>
    <source>
        <tissue evidence="2">Muscle</tissue>
    </source>
</reference>
<feature type="compositionally biased region" description="Basic and acidic residues" evidence="1">
    <location>
        <begin position="9"/>
        <end position="31"/>
    </location>
</feature>
<name>A0A4Z2J129_9TELE</name>
<keyword evidence="3" id="KW-1185">Reference proteome</keyword>
<evidence type="ECO:0000256" key="1">
    <source>
        <dbReference type="SAM" id="MobiDB-lite"/>
    </source>
</evidence>
<evidence type="ECO:0000313" key="2">
    <source>
        <dbReference type="EMBL" id="TNN83524.1"/>
    </source>
</evidence>
<comment type="caution">
    <text evidence="2">The sequence shown here is derived from an EMBL/GenBank/DDBJ whole genome shotgun (WGS) entry which is preliminary data.</text>
</comment>
<accession>A0A4Z2J129</accession>
<sequence length="85" mass="9387">MSHLCLDSQSRRRGEERRGEERRGEGRDIRLTDVAQSVAGESRGTGWKEAGQEVGDATLVVDKVLQTGPVAELVLVLEGRQKKIE</sequence>
<organism evidence="2 3">
    <name type="scientific">Liparis tanakae</name>
    <name type="common">Tanaka's snailfish</name>
    <dbReference type="NCBI Taxonomy" id="230148"/>
    <lineage>
        <taxon>Eukaryota</taxon>
        <taxon>Metazoa</taxon>
        <taxon>Chordata</taxon>
        <taxon>Craniata</taxon>
        <taxon>Vertebrata</taxon>
        <taxon>Euteleostomi</taxon>
        <taxon>Actinopterygii</taxon>
        <taxon>Neopterygii</taxon>
        <taxon>Teleostei</taxon>
        <taxon>Neoteleostei</taxon>
        <taxon>Acanthomorphata</taxon>
        <taxon>Eupercaria</taxon>
        <taxon>Perciformes</taxon>
        <taxon>Cottioidei</taxon>
        <taxon>Cottales</taxon>
        <taxon>Liparidae</taxon>
        <taxon>Liparis</taxon>
    </lineage>
</organism>
<dbReference type="Proteomes" id="UP000314294">
    <property type="component" value="Unassembled WGS sequence"/>
</dbReference>
<evidence type="ECO:0000313" key="3">
    <source>
        <dbReference type="Proteomes" id="UP000314294"/>
    </source>
</evidence>
<feature type="region of interest" description="Disordered" evidence="1">
    <location>
        <begin position="1"/>
        <end position="35"/>
    </location>
</feature>
<proteinExistence type="predicted"/>